<dbReference type="VEuPathDB" id="FungiDB:Z518_11231"/>
<evidence type="ECO:0000259" key="7">
    <source>
        <dbReference type="Pfam" id="PF23274"/>
    </source>
</evidence>
<dbReference type="HOGENOM" id="CLU_001428_1_1_1"/>
<dbReference type="GO" id="GO:0005829">
    <property type="term" value="C:cytosol"/>
    <property type="evidence" value="ECO:0007669"/>
    <property type="project" value="GOC"/>
</dbReference>
<accession>A0A0D2GMA5</accession>
<feature type="region of interest" description="Disordered" evidence="4">
    <location>
        <begin position="516"/>
        <end position="555"/>
    </location>
</feature>
<keyword evidence="9" id="KW-1185">Reference proteome</keyword>
<evidence type="ECO:0000259" key="6">
    <source>
        <dbReference type="Pfam" id="PF23036"/>
    </source>
</evidence>
<dbReference type="Proteomes" id="UP000053617">
    <property type="component" value="Unassembled WGS sequence"/>
</dbReference>
<keyword evidence="2" id="KW-0813">Transport</keyword>
<gene>
    <name evidence="8" type="ORF">Z518_11231</name>
</gene>
<feature type="domain" description="TRAPPC10/Trs130 N-terminal" evidence="6">
    <location>
        <begin position="9"/>
        <end position="401"/>
    </location>
</feature>
<evidence type="ECO:0000259" key="5">
    <source>
        <dbReference type="Pfam" id="PF12584"/>
    </source>
</evidence>
<evidence type="ECO:0000256" key="3">
    <source>
        <dbReference type="ARBA" id="ARBA00023034"/>
    </source>
</evidence>
<name>A0A0D2GMA5_9EURO</name>
<proteinExistence type="predicted"/>
<dbReference type="InterPro" id="IPR056913">
    <property type="entry name" value="TRAPPC10/Trs130_N"/>
</dbReference>
<organism evidence="8 9">
    <name type="scientific">Rhinocladiella mackenziei CBS 650.93</name>
    <dbReference type="NCBI Taxonomy" id="1442369"/>
    <lineage>
        <taxon>Eukaryota</taxon>
        <taxon>Fungi</taxon>
        <taxon>Dikarya</taxon>
        <taxon>Ascomycota</taxon>
        <taxon>Pezizomycotina</taxon>
        <taxon>Eurotiomycetes</taxon>
        <taxon>Chaetothyriomycetidae</taxon>
        <taxon>Chaetothyriales</taxon>
        <taxon>Herpotrichiellaceae</taxon>
        <taxon>Rhinocladiella</taxon>
    </lineage>
</organism>
<dbReference type="InterPro" id="IPR022233">
    <property type="entry name" value="TRAPPC10/Trs130_C"/>
</dbReference>
<dbReference type="PANTHER" id="PTHR13251">
    <property type="entry name" value="EPILEPSY HOLOPROSENCEPHALY CANDIDATE 1/TMEM1"/>
    <property type="match status" value="1"/>
</dbReference>
<evidence type="ECO:0000256" key="4">
    <source>
        <dbReference type="SAM" id="MobiDB-lite"/>
    </source>
</evidence>
<feature type="compositionally biased region" description="Basic and acidic residues" evidence="4">
    <location>
        <begin position="531"/>
        <end position="542"/>
    </location>
</feature>
<dbReference type="PANTHER" id="PTHR13251:SF3">
    <property type="entry name" value="TRAFFICKING PROTEIN PARTICLE COMPLEX SUBUNIT 10"/>
    <property type="match status" value="1"/>
</dbReference>
<dbReference type="GO" id="GO:0006891">
    <property type="term" value="P:intra-Golgi vesicle-mediated transport"/>
    <property type="evidence" value="ECO:0007669"/>
    <property type="project" value="TreeGrafter"/>
</dbReference>
<dbReference type="Pfam" id="PF12584">
    <property type="entry name" value="TRAPPC10"/>
    <property type="match status" value="1"/>
</dbReference>
<sequence>MDGADSPSNSKVIVQCADPHHLFDNLEPRLSARSPLKNLHWKSPKRPLRSISNLNISLTREDKSVGPQSNVRRHQIPGLRETPYVKLYLLRCDDKETYKEKARKDVRQWVKAQTPGNDGKSTSKTQEDHDAFEWLIVHVVLPNTPAASQPRSFKSISLETADSTDSVNSKSKWSGKSSSTILDKLKADFNSSSKSPINRVAQVRLLEPNDKSTPLTPAELEEQWQDLVECLKACILRSFDARVSQYEADIRERDSQRNLPGWNFCTFFVLKEGLAKGFESVGLLEDALAVYDELSLGLDGLVKDQAQKHDNDDSGALLSFSKESKSLLRAALDPETRPVSPQNLDSNCELEHILTADRHSFPFDAERKNYRNLILSNDVSALDLRIYLFTREMEILTRQGRADLNASELTKTGANLNVIADLTERAVQFINLAARSLRLELYSAWGGQEGLTSEELLTQRTVTGNIVSTWEWRAVMQILGWVVPLLGMNLEYGTGTLTIDALELVDAKATDQAAETHSNVQRWSLTPDPRLSSRERSQERNNRNSVMPNGAHSQQVISRRPGFERLALWVSKLVIMARNTMETLEIVRPWVTEMKRITLNSAKENYMKAANGDLEVHSNSDKGDDNPTSSHKELIAGLESSTLMAAAASKSTFLTLYALLSTFAFRIITHTKSTTTRQQILIDLVQMEYAQGHHTVAARYLQSILGQLPRPSYRPADGHLLRMYADCLRHLDKPNDRARCLISCLQWISRGPFGSSFGISSSTKQHYADQLFEVVANVSAITLPLTNLFHISSVSRTISHHQGKDGFMLSVDLRPLSGISTPPLDDIRLRLASRDGNEPQHIHLKLFKKVPIEADGTKVLLETATTTHGWYTPDEVEVHIGNMRLVHHFASSHSDESAPSDEFFGIGSQIVPLLVYPCYRCLEVRIIPSPVFHLAEMRRFWVQIRPGLNTIKQCKLRLKTATAGLRLNIHDSKLLGDNQPSSTSLRTVREGDVLMILLENMESECTKEIEIPYTMEIQSEPSVTIRIDANYETDRGTFTLYDTAVVNIILPVTVNVQDVFRSSCMYSRFTISPSTLVPLHLISCKLEDNEAYDVVLGGGLDQGAVVFPKHPASWTVRLVPKHDSMVSSTQRLTLTVDFLSLDDIILTVLEEDFTSEVLKTPYAYAARLLVSHLLNRVRTTWTEQDLEVAGLSQEIEIWKMEDADWDSVLWAFDRKTRAGIEGWLQSWHRRVEPIKFTFAKTTRRQLRLHVDVNPPPVLVSASLEVEGLSRPARCTARIGQPMMAELILRLANSRETEVEGWFEVVAPSDSWLIGGRRKGSVQLSREPVQIPLVLFPQRLGPVLLPTITVKCRKQTKSSSGGADGWTEVPGDVYNAKLGRSIPVTPNLRSTTVEVFGAIPDEGMGRLVSSEMRDGRD</sequence>
<dbReference type="InterPro" id="IPR045126">
    <property type="entry name" value="TRAPPC10/Trs130"/>
</dbReference>
<dbReference type="Pfam" id="PF23274">
    <property type="entry name" value="DUF7077"/>
    <property type="match status" value="1"/>
</dbReference>
<evidence type="ECO:0008006" key="10">
    <source>
        <dbReference type="Google" id="ProtNLM"/>
    </source>
</evidence>
<dbReference type="GO" id="GO:1990071">
    <property type="term" value="C:TRAPPII protein complex"/>
    <property type="evidence" value="ECO:0007669"/>
    <property type="project" value="InterPro"/>
</dbReference>
<reference evidence="8 9" key="1">
    <citation type="submission" date="2015-01" db="EMBL/GenBank/DDBJ databases">
        <title>The Genome Sequence of Rhinocladiella mackenzie CBS 650.93.</title>
        <authorList>
            <consortium name="The Broad Institute Genomics Platform"/>
            <person name="Cuomo C."/>
            <person name="de Hoog S."/>
            <person name="Gorbushina A."/>
            <person name="Stielow B."/>
            <person name="Teixiera M."/>
            <person name="Abouelleil A."/>
            <person name="Chapman S.B."/>
            <person name="Priest M."/>
            <person name="Young S.K."/>
            <person name="Wortman J."/>
            <person name="Nusbaum C."/>
            <person name="Birren B."/>
        </authorList>
    </citation>
    <scope>NUCLEOTIDE SEQUENCE [LARGE SCALE GENOMIC DNA]</scope>
    <source>
        <strain evidence="8 9">CBS 650.93</strain>
    </source>
</reference>
<dbReference type="GeneID" id="25299302"/>
<dbReference type="OrthoDB" id="10256906at2759"/>
<evidence type="ECO:0000313" key="8">
    <source>
        <dbReference type="EMBL" id="KIW99492.1"/>
    </source>
</evidence>
<evidence type="ECO:0000256" key="1">
    <source>
        <dbReference type="ARBA" id="ARBA00004555"/>
    </source>
</evidence>
<dbReference type="GO" id="GO:0034498">
    <property type="term" value="P:early endosome to Golgi transport"/>
    <property type="evidence" value="ECO:0007669"/>
    <property type="project" value="TreeGrafter"/>
</dbReference>
<dbReference type="EMBL" id="KN847486">
    <property type="protein sequence ID" value="KIW99492.1"/>
    <property type="molecule type" value="Genomic_DNA"/>
</dbReference>
<dbReference type="RefSeq" id="XP_013266629.1">
    <property type="nucleotide sequence ID" value="XM_013411175.1"/>
</dbReference>
<dbReference type="Pfam" id="PF24965">
    <property type="entry name" value="TRS130_4HB"/>
    <property type="match status" value="1"/>
</dbReference>
<evidence type="ECO:0000256" key="2">
    <source>
        <dbReference type="ARBA" id="ARBA00022448"/>
    </source>
</evidence>
<evidence type="ECO:0000313" key="9">
    <source>
        <dbReference type="Proteomes" id="UP000053617"/>
    </source>
</evidence>
<dbReference type="STRING" id="1442369.A0A0D2GMA5"/>
<feature type="domain" description="TRAPPC10/Trs130 C-terminal" evidence="5">
    <location>
        <begin position="1255"/>
        <end position="1383"/>
    </location>
</feature>
<keyword evidence="3" id="KW-0333">Golgi apparatus</keyword>
<dbReference type="InterPro" id="IPR055505">
    <property type="entry name" value="DUF7077"/>
</dbReference>
<protein>
    <recommendedName>
        <fullName evidence="10">TMEM1 family protein</fullName>
    </recommendedName>
</protein>
<dbReference type="Pfam" id="PF23036">
    <property type="entry name" value="TRAPPC10_1st"/>
    <property type="match status" value="1"/>
</dbReference>
<feature type="domain" description="DUF7077" evidence="7">
    <location>
        <begin position="921"/>
        <end position="1046"/>
    </location>
</feature>
<comment type="subcellular location">
    <subcellularLocation>
        <location evidence="1">Golgi apparatus</location>
    </subcellularLocation>
</comment>